<dbReference type="InterPro" id="IPR029486">
    <property type="entry name" value="GH97_N"/>
</dbReference>
<sequence>MGLQFKNAELGADTLIVSMQKLQHKGTWENPFGKSRVVSDHWNQARFTLQEKGTNRQFGLIVRAYNDGVAFRYDLPLASGLGNFVLTKELTEFCFADDDRSWLGNESSCAECQYPATKLSKIPMTTPDQWRRGQPYWGVLPLVTQTPSCTVAVAESDLLDWAGMFLSGTGGTGVTASLASRTDGNGLVVSSVPRQSPWRVLMIGRKSADLLNSNFVATLATPNELGDVSWVKPGVSSWDPWWTGVNPHLPQYTGLDARGDTAADKEYIDFASEMGWSYQLVDWRWYQDDLTQPLPHINIPELVSYAGNKGIRLFLWMHSNDVTREGFDKVFSKAASWGFAGVKIDFMNSDSQETVQWYVAALKAAAKYQLMVDFHGAYKPTGLSRTYPNLITQEGVLGNEYNKLGYLCTPEHTVTLPFTRGLLGPMDFTPGGFLNRSPSDFKVTFPAEVMGTRARQLAMTVIYQSPLLVMCDSPANYSHQPGVEFLRALPTAWDETVILGGDIGQYVAVARRSGNRWYLTAMNGDTMSHITLPLNFLGKGKWRLDSFADSLEANAQATAINEITTPVNSKMLLPVTLLPAGGYAAILSKK</sequence>
<feature type="domain" description="Glycosyl-hydrolase 97 N-terminal" evidence="2">
    <location>
        <begin position="1"/>
        <end position="222"/>
    </location>
</feature>
<evidence type="ECO:0000313" key="4">
    <source>
        <dbReference type="EMBL" id="BDI34240.1"/>
    </source>
</evidence>
<evidence type="ECO:0000259" key="2">
    <source>
        <dbReference type="Pfam" id="PF14508"/>
    </source>
</evidence>
<dbReference type="Pfam" id="PF14509">
    <property type="entry name" value="GH97_C"/>
    <property type="match status" value="1"/>
</dbReference>
<reference evidence="4 5" key="1">
    <citation type="journal article" date="2019" name="Int. J. Syst. Evol. Microbiol.">
        <title>Capsulimonas corticalis gen. nov., sp. nov., an aerobic capsulated bacterium, of a novel bacterial order, Capsulimonadales ord. nov., of the class Armatimonadia of the phylum Armatimonadetes.</title>
        <authorList>
            <person name="Li J."/>
            <person name="Kudo C."/>
            <person name="Tonouchi A."/>
        </authorList>
    </citation>
    <scope>NUCLEOTIDE SEQUENCE [LARGE SCALE GENOMIC DNA]</scope>
    <source>
        <strain evidence="4 5">AX-7</strain>
    </source>
</reference>
<dbReference type="AlphaFoldDB" id="A0A402CWN9"/>
<proteinExistence type="predicted"/>
<dbReference type="InterPro" id="IPR019563">
    <property type="entry name" value="GH97_catalytic"/>
</dbReference>
<name>A0A402CWN9_9BACT</name>
<dbReference type="GO" id="GO:0030246">
    <property type="term" value="F:carbohydrate binding"/>
    <property type="evidence" value="ECO:0007669"/>
    <property type="project" value="InterPro"/>
</dbReference>
<dbReference type="InterPro" id="IPR052720">
    <property type="entry name" value="Glycosyl_hydrolase_97"/>
</dbReference>
<evidence type="ECO:0000259" key="3">
    <source>
        <dbReference type="Pfam" id="PF14509"/>
    </source>
</evidence>
<organism evidence="4 5">
    <name type="scientific">Capsulimonas corticalis</name>
    <dbReference type="NCBI Taxonomy" id="2219043"/>
    <lineage>
        <taxon>Bacteria</taxon>
        <taxon>Bacillati</taxon>
        <taxon>Armatimonadota</taxon>
        <taxon>Armatimonadia</taxon>
        <taxon>Capsulimonadales</taxon>
        <taxon>Capsulimonadaceae</taxon>
        <taxon>Capsulimonas</taxon>
    </lineage>
</organism>
<gene>
    <name evidence="4" type="ORF">CCAX7_62910</name>
</gene>
<dbReference type="Gene3D" id="3.20.20.70">
    <property type="entry name" value="Aldolase class I"/>
    <property type="match status" value="1"/>
</dbReference>
<dbReference type="InterPro" id="IPR029483">
    <property type="entry name" value="GH97_C"/>
</dbReference>
<dbReference type="EMBL" id="AP025739">
    <property type="protein sequence ID" value="BDI34240.1"/>
    <property type="molecule type" value="Genomic_DNA"/>
</dbReference>
<dbReference type="InterPro" id="IPR017853">
    <property type="entry name" value="GH"/>
</dbReference>
<feature type="domain" description="Glycosyl-hydrolase 97 C-terminal oligomerisation" evidence="3">
    <location>
        <begin position="492"/>
        <end position="587"/>
    </location>
</feature>
<feature type="domain" description="Glycosyl-hydrolase 97 catalytic" evidence="1">
    <location>
        <begin position="241"/>
        <end position="396"/>
    </location>
</feature>
<dbReference type="Gene3D" id="2.70.98.10">
    <property type="match status" value="1"/>
</dbReference>
<dbReference type="KEGG" id="ccot:CCAX7_62910"/>
<evidence type="ECO:0000313" key="5">
    <source>
        <dbReference type="Proteomes" id="UP000287394"/>
    </source>
</evidence>
<dbReference type="Pfam" id="PF14508">
    <property type="entry name" value="GH97_N"/>
    <property type="match status" value="1"/>
</dbReference>
<dbReference type="InterPro" id="IPR013785">
    <property type="entry name" value="Aldolase_TIM"/>
</dbReference>
<accession>A0A402CWN9</accession>
<dbReference type="PANTHER" id="PTHR35803">
    <property type="entry name" value="GLUCAN 1,4-ALPHA-GLUCOSIDASE SUSB-RELATED"/>
    <property type="match status" value="1"/>
</dbReference>
<dbReference type="InterPro" id="IPR014718">
    <property type="entry name" value="GH-type_carb-bd"/>
</dbReference>
<dbReference type="SUPFAM" id="SSF51445">
    <property type="entry name" value="(Trans)glycosidases"/>
    <property type="match status" value="1"/>
</dbReference>
<dbReference type="Pfam" id="PF10566">
    <property type="entry name" value="Glyco_hydro_97"/>
    <property type="match status" value="1"/>
</dbReference>
<dbReference type="Gene3D" id="2.60.40.1180">
    <property type="entry name" value="Golgi alpha-mannosidase II"/>
    <property type="match status" value="1"/>
</dbReference>
<keyword evidence="5" id="KW-1185">Reference proteome</keyword>
<evidence type="ECO:0000259" key="1">
    <source>
        <dbReference type="Pfam" id="PF10566"/>
    </source>
</evidence>
<dbReference type="Proteomes" id="UP000287394">
    <property type="component" value="Chromosome"/>
</dbReference>
<dbReference type="InterPro" id="IPR013780">
    <property type="entry name" value="Glyco_hydro_b"/>
</dbReference>
<protein>
    <submittedName>
        <fullName evidence="4">Alpha-glucosidase</fullName>
    </submittedName>
</protein>
<dbReference type="PANTHER" id="PTHR35803:SF2">
    <property type="entry name" value="RETAINING ALPHA-GALACTOSIDASE"/>
    <property type="match status" value="1"/>
</dbReference>